<dbReference type="GO" id="GO:0008526">
    <property type="term" value="F:phosphatidylinositol transfer activity"/>
    <property type="evidence" value="ECO:0007669"/>
    <property type="project" value="TreeGrafter"/>
</dbReference>
<dbReference type="CDD" id="cd00170">
    <property type="entry name" value="SEC14"/>
    <property type="match status" value="1"/>
</dbReference>
<dbReference type="SUPFAM" id="SSF52087">
    <property type="entry name" value="CRAL/TRIO domain"/>
    <property type="match status" value="1"/>
</dbReference>
<dbReference type="PANTHER" id="PTHR45824:SF29">
    <property type="entry name" value="GH16843P"/>
    <property type="match status" value="1"/>
</dbReference>
<dbReference type="OrthoDB" id="75724at2759"/>
<dbReference type="PROSITE" id="PS50191">
    <property type="entry name" value="CRAL_TRIO"/>
    <property type="match status" value="1"/>
</dbReference>
<dbReference type="SMART" id="SM00516">
    <property type="entry name" value="SEC14"/>
    <property type="match status" value="1"/>
</dbReference>
<dbReference type="InterPro" id="IPR052578">
    <property type="entry name" value="PI_Transfer_CRAL-TRIO"/>
</dbReference>
<name>A0A9P6HMH6_9AGAM</name>
<dbReference type="Gene3D" id="3.40.525.10">
    <property type="entry name" value="CRAL-TRIO lipid binding domain"/>
    <property type="match status" value="1"/>
</dbReference>
<dbReference type="InterPro" id="IPR036865">
    <property type="entry name" value="CRAL-TRIO_dom_sf"/>
</dbReference>
<keyword evidence="4" id="KW-1185">Reference proteome</keyword>
<protein>
    <submittedName>
        <fullName evidence="3">CRAL-TRIO domain-containing protein</fullName>
    </submittedName>
</protein>
<dbReference type="SUPFAM" id="SSF46938">
    <property type="entry name" value="CRAL/TRIO N-terminal domain"/>
    <property type="match status" value="1"/>
</dbReference>
<sequence>MSSIDYVPIPPPPPKSDAAPPKLTAEQEEKYTKVYDHFTKAGYALPGDNNGEFTDEEKFWLSYECLLRYLRATKWDAQKATERLESTLKWRREYGVYTHTPEYIEPEFVTGKQLLFGYDSQNRPALYMFPSRQNTETSDRQIHQVVWTLERAADLMGPGTETLALMIDYGEKGGKSGPPFSTSLKVLNILQDHYPERLGRAFVINVPFLLNAFYKMINPFIDPVTREKLKFNPNCVKEGHFEPDMLIKENWGGERTLEYVHEKFWPALLELTRERREKHKERWRELGGEIGVKEWDYKVEIPDAVEEVKEKGEGVIETTVAVAV</sequence>
<comment type="caution">
    <text evidence="3">The sequence shown here is derived from an EMBL/GenBank/DDBJ whole genome shotgun (WGS) entry which is preliminary data.</text>
</comment>
<evidence type="ECO:0000256" key="1">
    <source>
        <dbReference type="SAM" id="MobiDB-lite"/>
    </source>
</evidence>
<reference evidence="3" key="1">
    <citation type="journal article" date="2020" name="Nat. Commun.">
        <title>Large-scale genome sequencing of mycorrhizal fungi provides insights into the early evolution of symbiotic traits.</title>
        <authorList>
            <person name="Miyauchi S."/>
            <person name="Kiss E."/>
            <person name="Kuo A."/>
            <person name="Drula E."/>
            <person name="Kohler A."/>
            <person name="Sanchez-Garcia M."/>
            <person name="Morin E."/>
            <person name="Andreopoulos B."/>
            <person name="Barry K.W."/>
            <person name="Bonito G."/>
            <person name="Buee M."/>
            <person name="Carver A."/>
            <person name="Chen C."/>
            <person name="Cichocki N."/>
            <person name="Clum A."/>
            <person name="Culley D."/>
            <person name="Crous P.W."/>
            <person name="Fauchery L."/>
            <person name="Girlanda M."/>
            <person name="Hayes R.D."/>
            <person name="Keri Z."/>
            <person name="LaButti K."/>
            <person name="Lipzen A."/>
            <person name="Lombard V."/>
            <person name="Magnuson J."/>
            <person name="Maillard F."/>
            <person name="Murat C."/>
            <person name="Nolan M."/>
            <person name="Ohm R.A."/>
            <person name="Pangilinan J."/>
            <person name="Pereira M.F."/>
            <person name="Perotto S."/>
            <person name="Peter M."/>
            <person name="Pfister S."/>
            <person name="Riley R."/>
            <person name="Sitrit Y."/>
            <person name="Stielow J.B."/>
            <person name="Szollosi G."/>
            <person name="Zifcakova L."/>
            <person name="Stursova M."/>
            <person name="Spatafora J.W."/>
            <person name="Tedersoo L."/>
            <person name="Vaario L.M."/>
            <person name="Yamada A."/>
            <person name="Yan M."/>
            <person name="Wang P."/>
            <person name="Xu J."/>
            <person name="Bruns T."/>
            <person name="Baldrian P."/>
            <person name="Vilgalys R."/>
            <person name="Dunand C."/>
            <person name="Henrissat B."/>
            <person name="Grigoriev I.V."/>
            <person name="Hibbett D."/>
            <person name="Nagy L.G."/>
            <person name="Martin F.M."/>
        </authorList>
    </citation>
    <scope>NUCLEOTIDE SEQUENCE</scope>
    <source>
        <strain evidence="3">UH-Tt-Lm1</strain>
    </source>
</reference>
<reference evidence="3" key="2">
    <citation type="submission" date="2020-11" db="EMBL/GenBank/DDBJ databases">
        <authorList>
            <consortium name="DOE Joint Genome Institute"/>
            <person name="Kuo A."/>
            <person name="Miyauchi S."/>
            <person name="Kiss E."/>
            <person name="Drula E."/>
            <person name="Kohler A."/>
            <person name="Sanchez-Garcia M."/>
            <person name="Andreopoulos B."/>
            <person name="Barry K.W."/>
            <person name="Bonito G."/>
            <person name="Buee M."/>
            <person name="Carver A."/>
            <person name="Chen C."/>
            <person name="Cichocki N."/>
            <person name="Clum A."/>
            <person name="Culley D."/>
            <person name="Crous P.W."/>
            <person name="Fauchery L."/>
            <person name="Girlanda M."/>
            <person name="Hayes R."/>
            <person name="Keri Z."/>
            <person name="Labutti K."/>
            <person name="Lipzen A."/>
            <person name="Lombard V."/>
            <person name="Magnuson J."/>
            <person name="Maillard F."/>
            <person name="Morin E."/>
            <person name="Murat C."/>
            <person name="Nolan M."/>
            <person name="Ohm R."/>
            <person name="Pangilinan J."/>
            <person name="Pereira M."/>
            <person name="Perotto S."/>
            <person name="Peter M."/>
            <person name="Riley R."/>
            <person name="Sitrit Y."/>
            <person name="Stielow B."/>
            <person name="Szollosi G."/>
            <person name="Zifcakova L."/>
            <person name="Stursova M."/>
            <person name="Spatafora J.W."/>
            <person name="Tedersoo L."/>
            <person name="Vaario L.-M."/>
            <person name="Yamada A."/>
            <person name="Yan M."/>
            <person name="Wang P."/>
            <person name="Xu J."/>
            <person name="Bruns T."/>
            <person name="Baldrian P."/>
            <person name="Vilgalys R."/>
            <person name="Henrissat B."/>
            <person name="Grigoriev I.V."/>
            <person name="Hibbett D."/>
            <person name="Nagy L.G."/>
            <person name="Martin F.M."/>
        </authorList>
    </citation>
    <scope>NUCLEOTIDE SEQUENCE</scope>
    <source>
        <strain evidence="3">UH-Tt-Lm1</strain>
    </source>
</reference>
<organism evidence="3 4">
    <name type="scientific">Thelephora terrestris</name>
    <dbReference type="NCBI Taxonomy" id="56493"/>
    <lineage>
        <taxon>Eukaryota</taxon>
        <taxon>Fungi</taxon>
        <taxon>Dikarya</taxon>
        <taxon>Basidiomycota</taxon>
        <taxon>Agaricomycotina</taxon>
        <taxon>Agaricomycetes</taxon>
        <taxon>Thelephorales</taxon>
        <taxon>Thelephoraceae</taxon>
        <taxon>Thelephora</taxon>
    </lineage>
</organism>
<proteinExistence type="predicted"/>
<dbReference type="PANTHER" id="PTHR45824">
    <property type="entry name" value="GH16843P"/>
    <property type="match status" value="1"/>
</dbReference>
<feature type="region of interest" description="Disordered" evidence="1">
    <location>
        <begin position="1"/>
        <end position="26"/>
    </location>
</feature>
<dbReference type="InterPro" id="IPR001251">
    <property type="entry name" value="CRAL-TRIO_dom"/>
</dbReference>
<dbReference type="Pfam" id="PF00650">
    <property type="entry name" value="CRAL_TRIO"/>
    <property type="match status" value="1"/>
</dbReference>
<gene>
    <name evidence="3" type="ORF">BJ322DRAFT_398074</name>
</gene>
<dbReference type="AlphaFoldDB" id="A0A9P6HMH6"/>
<dbReference type="SMART" id="SM01100">
    <property type="entry name" value="CRAL_TRIO_N"/>
    <property type="match status" value="1"/>
</dbReference>
<evidence type="ECO:0000313" key="4">
    <source>
        <dbReference type="Proteomes" id="UP000736335"/>
    </source>
</evidence>
<dbReference type="InterPro" id="IPR036273">
    <property type="entry name" value="CRAL/TRIO_N_dom_sf"/>
</dbReference>
<evidence type="ECO:0000259" key="2">
    <source>
        <dbReference type="PROSITE" id="PS50191"/>
    </source>
</evidence>
<accession>A0A9P6HMH6</accession>
<feature type="domain" description="CRAL-TRIO" evidence="2">
    <location>
        <begin position="115"/>
        <end position="259"/>
    </location>
</feature>
<dbReference type="Proteomes" id="UP000736335">
    <property type="component" value="Unassembled WGS sequence"/>
</dbReference>
<dbReference type="InterPro" id="IPR011074">
    <property type="entry name" value="CRAL/TRIO_N_dom"/>
</dbReference>
<dbReference type="Pfam" id="PF03765">
    <property type="entry name" value="CRAL_TRIO_N"/>
    <property type="match status" value="1"/>
</dbReference>
<dbReference type="EMBL" id="WIUZ02000002">
    <property type="protein sequence ID" value="KAF9790544.1"/>
    <property type="molecule type" value="Genomic_DNA"/>
</dbReference>
<evidence type="ECO:0000313" key="3">
    <source>
        <dbReference type="EMBL" id="KAF9790544.1"/>
    </source>
</evidence>